<dbReference type="EMBL" id="UOFJ01000506">
    <property type="protein sequence ID" value="VAW70239.1"/>
    <property type="molecule type" value="Genomic_DNA"/>
</dbReference>
<proteinExistence type="predicted"/>
<evidence type="ECO:0000313" key="1">
    <source>
        <dbReference type="EMBL" id="VAW70239.1"/>
    </source>
</evidence>
<name>A0A3B0Y7S7_9ZZZZ</name>
<dbReference type="AlphaFoldDB" id="A0A3B0Y7S7"/>
<organism evidence="1">
    <name type="scientific">hydrothermal vent metagenome</name>
    <dbReference type="NCBI Taxonomy" id="652676"/>
    <lineage>
        <taxon>unclassified sequences</taxon>
        <taxon>metagenomes</taxon>
        <taxon>ecological metagenomes</taxon>
    </lineage>
</organism>
<reference evidence="1" key="1">
    <citation type="submission" date="2018-06" db="EMBL/GenBank/DDBJ databases">
        <authorList>
            <person name="Zhirakovskaya E."/>
        </authorList>
    </citation>
    <scope>NUCLEOTIDE SEQUENCE</scope>
</reference>
<sequence length="84" mass="9385">MIKDAIRLFSPRTDLIALKAFPLQQEYNKPGYRSEQWGKMMKLESFEKNKVKAAAALVSFYSKPGFIATGSAGIMVRSNVIVAE</sequence>
<protein>
    <submittedName>
        <fullName evidence="1">Uncharacterized protein</fullName>
    </submittedName>
</protein>
<gene>
    <name evidence="1" type="ORF">MNBD_GAMMA10-1583</name>
</gene>
<accession>A0A3B0Y7S7</accession>